<evidence type="ECO:0000313" key="2">
    <source>
        <dbReference type="EMBL" id="GAA3794221.1"/>
    </source>
</evidence>
<protein>
    <submittedName>
        <fullName evidence="2">DUF397 domain-containing protein</fullName>
    </submittedName>
</protein>
<comment type="caution">
    <text evidence="2">The sequence shown here is derived from an EMBL/GenBank/DDBJ whole genome shotgun (WGS) entry which is preliminary data.</text>
</comment>
<sequence>MTTPKPDLYAYDLSTANWRKSSHSAAENDCVEIANLPNGAKAIRDSKNPGCEPLRLTDTEWAAFRLSVLSGRT</sequence>
<dbReference type="InterPro" id="IPR007278">
    <property type="entry name" value="DUF397"/>
</dbReference>
<reference evidence="3" key="1">
    <citation type="journal article" date="2019" name="Int. J. Syst. Evol. Microbiol.">
        <title>The Global Catalogue of Microorganisms (GCM) 10K type strain sequencing project: providing services to taxonomists for standard genome sequencing and annotation.</title>
        <authorList>
            <consortium name="The Broad Institute Genomics Platform"/>
            <consortium name="The Broad Institute Genome Sequencing Center for Infectious Disease"/>
            <person name="Wu L."/>
            <person name="Ma J."/>
        </authorList>
    </citation>
    <scope>NUCLEOTIDE SEQUENCE [LARGE SCALE GENOMIC DNA]</scope>
    <source>
        <strain evidence="3">JCM 16908</strain>
    </source>
</reference>
<dbReference type="Proteomes" id="UP001500888">
    <property type="component" value="Unassembled WGS sequence"/>
</dbReference>
<proteinExistence type="predicted"/>
<keyword evidence="3" id="KW-1185">Reference proteome</keyword>
<feature type="domain" description="DUF397" evidence="1">
    <location>
        <begin position="16"/>
        <end position="65"/>
    </location>
</feature>
<dbReference type="RefSeq" id="WP_344935117.1">
    <property type="nucleotide sequence ID" value="NZ_BAAAZR010000001.1"/>
</dbReference>
<name>A0ABP7HPK6_9ACTN</name>
<evidence type="ECO:0000259" key="1">
    <source>
        <dbReference type="Pfam" id="PF04149"/>
    </source>
</evidence>
<accession>A0ABP7HPK6</accession>
<evidence type="ECO:0000313" key="3">
    <source>
        <dbReference type="Proteomes" id="UP001500888"/>
    </source>
</evidence>
<gene>
    <name evidence="2" type="ORF">GCM10022226_11940</name>
</gene>
<dbReference type="Pfam" id="PF04149">
    <property type="entry name" value="DUF397"/>
    <property type="match status" value="1"/>
</dbReference>
<dbReference type="EMBL" id="BAAAZR010000001">
    <property type="protein sequence ID" value="GAA3794221.1"/>
    <property type="molecule type" value="Genomic_DNA"/>
</dbReference>
<organism evidence="2 3">
    <name type="scientific">Sphaerisporangium flaviroseum</name>
    <dbReference type="NCBI Taxonomy" id="509199"/>
    <lineage>
        <taxon>Bacteria</taxon>
        <taxon>Bacillati</taxon>
        <taxon>Actinomycetota</taxon>
        <taxon>Actinomycetes</taxon>
        <taxon>Streptosporangiales</taxon>
        <taxon>Streptosporangiaceae</taxon>
        <taxon>Sphaerisporangium</taxon>
    </lineage>
</organism>